<evidence type="ECO:0000256" key="3">
    <source>
        <dbReference type="ARBA" id="ARBA00023136"/>
    </source>
</evidence>
<accession>A0ABW5PS59</accession>
<dbReference type="Proteomes" id="UP001597458">
    <property type="component" value="Unassembled WGS sequence"/>
</dbReference>
<feature type="transmembrane region" description="Helical" evidence="5">
    <location>
        <begin position="415"/>
        <end position="441"/>
    </location>
</feature>
<evidence type="ECO:0000256" key="4">
    <source>
        <dbReference type="PIRNR" id="PIRNR005690"/>
    </source>
</evidence>
<comment type="caution">
    <text evidence="6">The sequence shown here is derived from an EMBL/GenBank/DDBJ whole genome shotgun (WGS) entry which is preliminary data.</text>
</comment>
<dbReference type="PIRSF" id="PIRSF005690">
    <property type="entry name" value="GerBA"/>
    <property type="match status" value="1"/>
</dbReference>
<keyword evidence="7" id="KW-1185">Reference proteome</keyword>
<evidence type="ECO:0000256" key="1">
    <source>
        <dbReference type="ARBA" id="ARBA00004141"/>
    </source>
</evidence>
<keyword evidence="5" id="KW-0812">Transmembrane</keyword>
<feature type="transmembrane region" description="Helical" evidence="5">
    <location>
        <begin position="388"/>
        <end position="408"/>
    </location>
</feature>
<feature type="transmembrane region" description="Helical" evidence="5">
    <location>
        <begin position="362"/>
        <end position="382"/>
    </location>
</feature>
<gene>
    <name evidence="6" type="ORF">ACFSTF_10255</name>
</gene>
<organism evidence="6 7">
    <name type="scientific">Terrilactibacillus laevilacticus</name>
    <dbReference type="NCBI Taxonomy" id="1380157"/>
    <lineage>
        <taxon>Bacteria</taxon>
        <taxon>Bacillati</taxon>
        <taxon>Bacillota</taxon>
        <taxon>Bacilli</taxon>
        <taxon>Bacillales</taxon>
        <taxon>Bacillaceae</taxon>
        <taxon>Terrilactibacillus</taxon>
    </lineage>
</organism>
<dbReference type="Pfam" id="PF03323">
    <property type="entry name" value="GerA"/>
    <property type="match status" value="1"/>
</dbReference>
<dbReference type="InterPro" id="IPR050768">
    <property type="entry name" value="UPF0353/GerABKA_families"/>
</dbReference>
<proteinExistence type="inferred from homology"/>
<evidence type="ECO:0000256" key="5">
    <source>
        <dbReference type="SAM" id="Phobius"/>
    </source>
</evidence>
<name>A0ABW5PS59_9BACI</name>
<dbReference type="RefSeq" id="WP_141190595.1">
    <property type="nucleotide sequence ID" value="NZ_JBHUMR010000013.1"/>
</dbReference>
<feature type="transmembrane region" description="Helical" evidence="5">
    <location>
        <begin position="447"/>
        <end position="467"/>
    </location>
</feature>
<reference evidence="7" key="1">
    <citation type="journal article" date="2019" name="Int. J. Syst. Evol. Microbiol.">
        <title>The Global Catalogue of Microorganisms (GCM) 10K type strain sequencing project: providing services to taxonomists for standard genome sequencing and annotation.</title>
        <authorList>
            <consortium name="The Broad Institute Genomics Platform"/>
            <consortium name="The Broad Institute Genome Sequencing Center for Infectious Disease"/>
            <person name="Wu L."/>
            <person name="Ma J."/>
        </authorList>
    </citation>
    <scope>NUCLEOTIDE SEQUENCE [LARGE SCALE GENOMIC DNA]</scope>
    <source>
        <strain evidence="7">TISTR 2241</strain>
    </source>
</reference>
<comment type="subcellular location">
    <subcellularLocation>
        <location evidence="4">Cell membrane</location>
    </subcellularLocation>
    <subcellularLocation>
        <location evidence="1">Membrane</location>
        <topology evidence="1">Multi-pass membrane protein</topology>
    </subcellularLocation>
</comment>
<keyword evidence="5" id="KW-1133">Transmembrane helix</keyword>
<protein>
    <submittedName>
        <fullName evidence="6">Spore germination protein</fullName>
    </submittedName>
</protein>
<feature type="transmembrane region" description="Helical" evidence="5">
    <location>
        <begin position="332"/>
        <end position="350"/>
    </location>
</feature>
<sequence>MTTVVKKTPIHKRLKDNVDYLKSRLDIGPFNFDVGHRDLKMLGKEMSIFYSNSLVETPVIVALIQNMNFITDNHNGARNMFDLLKTHFSHLQVSEITSLDEVVDKMLSGLIILLIDGENVGIVVDTRHYPGRTPEEPDVEKVIRGSKDGFTENIIENIGLIRRRIRDERFRNELLQVGERSKTDVCISYLKDVVNPDLLKAVRSEMKKINVDGIPMADKSIEEFILKQGWNPYPMVRYTGRPDVAAAHLLEGHIIIIADTSPSVIIIPVTLFHHVQHAEEYRQVVAVGAMTRWIRFIAIFTSVFLLPLWILLVQHHLLPGNLNFIGPNKHNYHLPLLFQIILAELGIEILRMAAVHTPTALSTALGLIAAVLIGQIAIQVGIFLPEVILYAAVAAIGGYATPSYELGVANKITRLILTVLASVFGVPGFVIGVTVFIVYLARVQNLNIPYLWPLIPFNPTGFYNIMLRRAMPTARIRPSILKPQDKYRMPKQDNG</sequence>
<feature type="transmembrane region" description="Helical" evidence="5">
    <location>
        <begin position="293"/>
        <end position="312"/>
    </location>
</feature>
<evidence type="ECO:0000313" key="7">
    <source>
        <dbReference type="Proteomes" id="UP001597458"/>
    </source>
</evidence>
<evidence type="ECO:0000313" key="6">
    <source>
        <dbReference type="EMBL" id="MFD2617686.1"/>
    </source>
</evidence>
<dbReference type="EMBL" id="JBHUMR010000013">
    <property type="protein sequence ID" value="MFD2617686.1"/>
    <property type="molecule type" value="Genomic_DNA"/>
</dbReference>
<evidence type="ECO:0000256" key="2">
    <source>
        <dbReference type="ARBA" id="ARBA00005278"/>
    </source>
</evidence>
<dbReference type="PANTHER" id="PTHR22550:SF9">
    <property type="entry name" value="STAGE V SPORULATION PROTEIN AF"/>
    <property type="match status" value="1"/>
</dbReference>
<dbReference type="InterPro" id="IPR004995">
    <property type="entry name" value="Spore_Ger"/>
</dbReference>
<dbReference type="PANTHER" id="PTHR22550">
    <property type="entry name" value="SPORE GERMINATION PROTEIN"/>
    <property type="match status" value="1"/>
</dbReference>
<comment type="similarity">
    <text evidence="2 4">Belongs to the GerABKA family.</text>
</comment>
<keyword evidence="3 4" id="KW-0472">Membrane</keyword>